<dbReference type="SUPFAM" id="SSF81321">
    <property type="entry name" value="Family A G protein-coupled receptor-like"/>
    <property type="match status" value="1"/>
</dbReference>
<dbReference type="GO" id="GO:0005886">
    <property type="term" value="C:plasma membrane"/>
    <property type="evidence" value="ECO:0007669"/>
    <property type="project" value="UniProtKB-SubCell"/>
</dbReference>
<feature type="transmembrane region" description="Helical" evidence="11">
    <location>
        <begin position="135"/>
        <end position="159"/>
    </location>
</feature>
<reference evidence="13 14" key="1">
    <citation type="submission" date="2020-02" db="EMBL/GenBank/DDBJ databases">
        <authorList>
            <person name="Ferguson B K."/>
        </authorList>
    </citation>
    <scope>NUCLEOTIDE SEQUENCE [LARGE SCALE GENOMIC DNA]</scope>
</reference>
<evidence type="ECO:0000256" key="11">
    <source>
        <dbReference type="SAM" id="Phobius"/>
    </source>
</evidence>
<feature type="domain" description="G-protein coupled receptors family 1 profile" evidence="12">
    <location>
        <begin position="150"/>
        <end position="192"/>
    </location>
</feature>
<keyword evidence="9" id="KW-0675">Receptor</keyword>
<dbReference type="Proteomes" id="UP000479000">
    <property type="component" value="Unassembled WGS sequence"/>
</dbReference>
<dbReference type="Gene3D" id="1.20.1070.10">
    <property type="entry name" value="Rhodopsin 7-helix transmembrane proteins"/>
    <property type="match status" value="1"/>
</dbReference>
<comment type="subcellular location">
    <subcellularLocation>
        <location evidence="1">Cell membrane</location>
        <topology evidence="1">Multi-pass membrane protein</topology>
    </subcellularLocation>
</comment>
<keyword evidence="8" id="KW-1015">Disulfide bond</keyword>
<dbReference type="GO" id="GO:0004930">
    <property type="term" value="F:G protein-coupled receptor activity"/>
    <property type="evidence" value="ECO:0007669"/>
    <property type="project" value="UniProtKB-KW"/>
</dbReference>
<dbReference type="PRINTS" id="PR00237">
    <property type="entry name" value="GPCRRHODOPSN"/>
</dbReference>
<keyword evidence="5 11" id="KW-1133">Transmembrane helix</keyword>
<dbReference type="PANTHER" id="PTHR24248:SF125">
    <property type="entry name" value="DOPAMINE D2-LIKE RECEPTOR"/>
    <property type="match status" value="1"/>
</dbReference>
<dbReference type="GO" id="GO:0001591">
    <property type="term" value="F:dopamine neurotransmitter receptor activity, coupled via Gi/Go"/>
    <property type="evidence" value="ECO:0007669"/>
    <property type="project" value="TreeGrafter"/>
</dbReference>
<evidence type="ECO:0000256" key="7">
    <source>
        <dbReference type="ARBA" id="ARBA00023136"/>
    </source>
</evidence>
<evidence type="ECO:0000256" key="3">
    <source>
        <dbReference type="ARBA" id="ARBA00022475"/>
    </source>
</evidence>
<proteinExistence type="inferred from homology"/>
<evidence type="ECO:0000313" key="13">
    <source>
        <dbReference type="EMBL" id="CAB0006304.1"/>
    </source>
</evidence>
<dbReference type="Pfam" id="PF00001">
    <property type="entry name" value="7tm_1"/>
    <property type="match status" value="1"/>
</dbReference>
<keyword evidence="6" id="KW-0297">G-protein coupled receptor</keyword>
<protein>
    <recommendedName>
        <fullName evidence="12">G-protein coupled receptors family 1 profile domain-containing protein</fullName>
    </recommendedName>
</protein>
<dbReference type="GO" id="GO:0045202">
    <property type="term" value="C:synapse"/>
    <property type="evidence" value="ECO:0007669"/>
    <property type="project" value="GOC"/>
</dbReference>
<evidence type="ECO:0000259" key="12">
    <source>
        <dbReference type="PROSITE" id="PS50262"/>
    </source>
</evidence>
<evidence type="ECO:0000256" key="5">
    <source>
        <dbReference type="ARBA" id="ARBA00022989"/>
    </source>
</evidence>
<evidence type="ECO:0000256" key="9">
    <source>
        <dbReference type="ARBA" id="ARBA00023170"/>
    </source>
</evidence>
<feature type="non-terminal residue" evidence="13">
    <location>
        <position position="1"/>
    </location>
</feature>
<evidence type="ECO:0000256" key="1">
    <source>
        <dbReference type="ARBA" id="ARBA00004651"/>
    </source>
</evidence>
<dbReference type="InterPro" id="IPR017452">
    <property type="entry name" value="GPCR_Rhodpsn_7TM"/>
</dbReference>
<evidence type="ECO:0000256" key="10">
    <source>
        <dbReference type="ARBA" id="ARBA00023224"/>
    </source>
</evidence>
<dbReference type="PANTHER" id="PTHR24248">
    <property type="entry name" value="ADRENERGIC RECEPTOR-RELATED G-PROTEIN COUPLED RECEPTOR"/>
    <property type="match status" value="1"/>
</dbReference>
<dbReference type="AlphaFoldDB" id="A0A6H5GQI1"/>
<keyword evidence="14" id="KW-1185">Reference proteome</keyword>
<gene>
    <name evidence="13" type="ORF">NTEN_LOCUS11781</name>
</gene>
<evidence type="ECO:0000313" key="14">
    <source>
        <dbReference type="Proteomes" id="UP000479000"/>
    </source>
</evidence>
<evidence type="ECO:0000256" key="8">
    <source>
        <dbReference type="ARBA" id="ARBA00023157"/>
    </source>
</evidence>
<keyword evidence="10" id="KW-0807">Transducer</keyword>
<keyword evidence="4 11" id="KW-0812">Transmembrane</keyword>
<dbReference type="PROSITE" id="PS50262">
    <property type="entry name" value="G_PROTEIN_RECEP_F1_2"/>
    <property type="match status" value="1"/>
</dbReference>
<evidence type="ECO:0000256" key="4">
    <source>
        <dbReference type="ARBA" id="ARBA00022692"/>
    </source>
</evidence>
<feature type="transmembrane region" description="Helical" evidence="11">
    <location>
        <begin position="171"/>
        <end position="194"/>
    </location>
</feature>
<keyword evidence="3" id="KW-1003">Cell membrane</keyword>
<evidence type="ECO:0000256" key="6">
    <source>
        <dbReference type="ARBA" id="ARBA00023040"/>
    </source>
</evidence>
<comment type="similarity">
    <text evidence="2">Belongs to the G-protein coupled receptor 1 family.</text>
</comment>
<dbReference type="OrthoDB" id="6358729at2759"/>
<keyword evidence="7 11" id="KW-0472">Membrane</keyword>
<accession>A0A6H5GQI1</accession>
<dbReference type="EMBL" id="CADCXU010017563">
    <property type="protein sequence ID" value="CAB0006304.1"/>
    <property type="molecule type" value="Genomic_DNA"/>
</dbReference>
<organism evidence="13 14">
    <name type="scientific">Nesidiocoris tenuis</name>
    <dbReference type="NCBI Taxonomy" id="355587"/>
    <lineage>
        <taxon>Eukaryota</taxon>
        <taxon>Metazoa</taxon>
        <taxon>Ecdysozoa</taxon>
        <taxon>Arthropoda</taxon>
        <taxon>Hexapoda</taxon>
        <taxon>Insecta</taxon>
        <taxon>Pterygota</taxon>
        <taxon>Neoptera</taxon>
        <taxon>Paraneoptera</taxon>
        <taxon>Hemiptera</taxon>
        <taxon>Heteroptera</taxon>
        <taxon>Panheteroptera</taxon>
        <taxon>Cimicomorpha</taxon>
        <taxon>Miridae</taxon>
        <taxon>Dicyphina</taxon>
        <taxon>Nesidiocoris</taxon>
    </lineage>
</organism>
<evidence type="ECO:0000256" key="2">
    <source>
        <dbReference type="ARBA" id="ARBA00010663"/>
    </source>
</evidence>
<name>A0A6H5GQI1_9HEMI</name>
<sequence>LPVILRTRVGHGNGMHKSWFSMIPLGKLRTYEVNLYQITGVQCPASTRLKNALSHLADPIQVLILEVDAMKGGRRPLQWGSSRYVEGIMVNVSLEGGYWLEGSWLNGSGLDGTSVLNGSLNGTDADGDAEPERNYWALVLVLFPFLTLFGNVLVILAVYRERSLQSATNYFIVSLALADLLVAVVVMPFAVYVLEVPVKIDDLRLRIKIDEKIGRSAMGFERHGLFYRNSITDGNNGPRIENRIGASEKRFTCTV</sequence>
<dbReference type="InterPro" id="IPR000276">
    <property type="entry name" value="GPCR_Rhodpsn"/>
</dbReference>